<dbReference type="Proteomes" id="UP000188324">
    <property type="component" value="Chromosome"/>
</dbReference>
<evidence type="ECO:0000256" key="4">
    <source>
        <dbReference type="ARBA" id="ARBA00022989"/>
    </source>
</evidence>
<dbReference type="GO" id="GO:0033013">
    <property type="term" value="P:tetrapyrrole metabolic process"/>
    <property type="evidence" value="ECO:0007669"/>
    <property type="project" value="UniProtKB-ARBA"/>
</dbReference>
<dbReference type="SUPFAM" id="SSF51735">
    <property type="entry name" value="NAD(P)-binding Rossmann-fold domains"/>
    <property type="match status" value="1"/>
</dbReference>
<dbReference type="CDD" id="cd15904">
    <property type="entry name" value="TSPO_MBR"/>
    <property type="match status" value="1"/>
</dbReference>
<dbReference type="Gene3D" id="3.40.50.720">
    <property type="entry name" value="NAD(P)-binding Rossmann-like Domain"/>
    <property type="match status" value="1"/>
</dbReference>
<name>A0A1Q2CGV8_9ACTN</name>
<evidence type="ECO:0000313" key="7">
    <source>
        <dbReference type="EMBL" id="AQP45337.1"/>
    </source>
</evidence>
<dbReference type="RefSeq" id="WP_077343311.1">
    <property type="nucleotide sequence ID" value="NZ_CP019605.1"/>
</dbReference>
<comment type="subcellular location">
    <subcellularLocation>
        <location evidence="1">Membrane</location>
        <topology evidence="1">Multi-pass membrane protein</topology>
    </subcellularLocation>
</comment>
<evidence type="ECO:0000256" key="2">
    <source>
        <dbReference type="ARBA" id="ARBA00007524"/>
    </source>
</evidence>
<dbReference type="InterPro" id="IPR016040">
    <property type="entry name" value="NAD(P)-bd_dom"/>
</dbReference>
<reference evidence="7 8" key="1">
    <citation type="journal article" date="2016" name="Int. J. Syst. Evol. Microbiol.">
        <title>Tessaracoccus flavus sp. nov., isolated from the drainage system of a lindane-producing factory.</title>
        <authorList>
            <person name="Kumari R."/>
            <person name="Singh P."/>
            <person name="Schumann P."/>
            <person name="Lal R."/>
        </authorList>
    </citation>
    <scope>NUCLEOTIDE SEQUENCE [LARGE SCALE GENOMIC DNA]</scope>
    <source>
        <strain evidence="7 8">RP1T</strain>
    </source>
</reference>
<evidence type="ECO:0000256" key="1">
    <source>
        <dbReference type="ARBA" id="ARBA00004141"/>
    </source>
</evidence>
<dbReference type="Pfam" id="PF13460">
    <property type="entry name" value="NAD_binding_10"/>
    <property type="match status" value="1"/>
</dbReference>
<organism evidence="7 8">
    <name type="scientific">Tessaracoccus flavus</name>
    <dbReference type="NCBI Taxonomy" id="1610493"/>
    <lineage>
        <taxon>Bacteria</taxon>
        <taxon>Bacillati</taxon>
        <taxon>Actinomycetota</taxon>
        <taxon>Actinomycetes</taxon>
        <taxon>Propionibacteriales</taxon>
        <taxon>Propionibacteriaceae</taxon>
        <taxon>Tessaracoccus</taxon>
    </lineage>
</organism>
<evidence type="ECO:0000256" key="5">
    <source>
        <dbReference type="ARBA" id="ARBA00023136"/>
    </source>
</evidence>
<comment type="similarity">
    <text evidence="2">Belongs to the TspO/BZRP family.</text>
</comment>
<evidence type="ECO:0000259" key="6">
    <source>
        <dbReference type="Pfam" id="PF13460"/>
    </source>
</evidence>
<dbReference type="OrthoDB" id="9774199at2"/>
<dbReference type="InterPro" id="IPR004307">
    <property type="entry name" value="TspO_MBR"/>
</dbReference>
<keyword evidence="4" id="KW-1133">Transmembrane helix</keyword>
<dbReference type="AlphaFoldDB" id="A0A1Q2CGV8"/>
<evidence type="ECO:0000256" key="3">
    <source>
        <dbReference type="ARBA" id="ARBA00022692"/>
    </source>
</evidence>
<dbReference type="Pfam" id="PF03073">
    <property type="entry name" value="TspO_MBR"/>
    <property type="match status" value="1"/>
</dbReference>
<dbReference type="KEGG" id="tfl:RPIT_11455"/>
<keyword evidence="8" id="KW-1185">Reference proteome</keyword>
<protein>
    <submittedName>
        <fullName evidence="7">DNA-binding protein</fullName>
    </submittedName>
</protein>
<keyword evidence="3" id="KW-0812">Transmembrane</keyword>
<dbReference type="Gene3D" id="1.20.1260.100">
    <property type="entry name" value="TspO/MBR protein"/>
    <property type="match status" value="1"/>
</dbReference>
<accession>A0A1Q2CGV8</accession>
<dbReference type="GO" id="GO:0016020">
    <property type="term" value="C:membrane"/>
    <property type="evidence" value="ECO:0007669"/>
    <property type="project" value="UniProtKB-SubCell"/>
</dbReference>
<keyword evidence="7" id="KW-0238">DNA-binding</keyword>
<feature type="domain" description="NAD(P)-binding" evidence="6">
    <location>
        <begin position="10"/>
        <end position="115"/>
    </location>
</feature>
<keyword evidence="5" id="KW-0472">Membrane</keyword>
<dbReference type="PANTHER" id="PTHR10057:SF0">
    <property type="entry name" value="TRANSLOCATOR PROTEIN"/>
    <property type="match status" value="1"/>
</dbReference>
<proteinExistence type="inferred from homology"/>
<gene>
    <name evidence="7" type="ORF">RPIT_11455</name>
</gene>
<dbReference type="EMBL" id="CP019605">
    <property type="protein sequence ID" value="AQP45337.1"/>
    <property type="molecule type" value="Genomic_DNA"/>
</dbReference>
<dbReference type="PANTHER" id="PTHR10057">
    <property type="entry name" value="PERIPHERAL-TYPE BENZODIAZEPINE RECEPTOR"/>
    <property type="match status" value="1"/>
</dbReference>
<dbReference type="InterPro" id="IPR038330">
    <property type="entry name" value="TspO/MBR-related_sf"/>
</dbReference>
<dbReference type="STRING" id="1610493.RPIT_11455"/>
<sequence length="472" mass="50061">MTQRTALVTGASGYVGAQLVPALLDAGWHVRVLARTPSKLQGDWRDLVEVAQGDATDPDDVRAALDGVQVAYYLLHSMDGQGDYRERDRRMAHTFAEAAVAQGVGRLVYLSGLHPEGPLSTHLASRVEVGDILLASGVPTAVLQAGVVLGDGSASFDMLRHLTERLPVAIGPKWLRNRIQPIAIDDVVHYLVRAAELDPQVNRTIDIGMDEILTYRDMMRRYARATGLLPRIIGTVPVLTPWLASHWVGVVTPVDSGIAKPLVGSLIHEAVKSEDDAATLLGDPPGGVLGFDAAVRRATDGVDPHRWSRTLFKVGAGVAATAVAGSLLTAPDSAWYRRLRKPVFQPPPVAFPVVWTALYALITVAGTATIADLHEDDRADEAQGFGRALAANLVLNAAWSGLFFRAKNPPLATAGAAVLAASSADLSRRAASAGEGKAAAFGAYAAWCTFATLLSAAVARLNPSSRSPRLPK</sequence>
<dbReference type="InterPro" id="IPR036291">
    <property type="entry name" value="NAD(P)-bd_dom_sf"/>
</dbReference>
<dbReference type="GO" id="GO:0003677">
    <property type="term" value="F:DNA binding"/>
    <property type="evidence" value="ECO:0007669"/>
    <property type="project" value="UniProtKB-KW"/>
</dbReference>
<evidence type="ECO:0000313" key="8">
    <source>
        <dbReference type="Proteomes" id="UP000188324"/>
    </source>
</evidence>